<proteinExistence type="predicted"/>
<organism evidence="1 2">
    <name type="scientific">Manihot esculenta</name>
    <name type="common">Cassava</name>
    <name type="synonym">Jatropha manihot</name>
    <dbReference type="NCBI Taxonomy" id="3983"/>
    <lineage>
        <taxon>Eukaryota</taxon>
        <taxon>Viridiplantae</taxon>
        <taxon>Streptophyta</taxon>
        <taxon>Embryophyta</taxon>
        <taxon>Tracheophyta</taxon>
        <taxon>Spermatophyta</taxon>
        <taxon>Magnoliopsida</taxon>
        <taxon>eudicotyledons</taxon>
        <taxon>Gunneridae</taxon>
        <taxon>Pentapetalae</taxon>
        <taxon>rosids</taxon>
        <taxon>fabids</taxon>
        <taxon>Malpighiales</taxon>
        <taxon>Euphorbiaceae</taxon>
        <taxon>Crotonoideae</taxon>
        <taxon>Manihoteae</taxon>
        <taxon>Manihot</taxon>
    </lineage>
</organism>
<evidence type="ECO:0000313" key="1">
    <source>
        <dbReference type="EMBL" id="KAG8634732.1"/>
    </source>
</evidence>
<name>A0ACB7G3E8_MANES</name>
<accession>A0ACB7G3E8</accession>
<gene>
    <name evidence="1" type="ORF">MANES_17G077300v8</name>
</gene>
<evidence type="ECO:0000313" key="2">
    <source>
        <dbReference type="Proteomes" id="UP000091857"/>
    </source>
</evidence>
<dbReference type="EMBL" id="CM004403">
    <property type="protein sequence ID" value="KAG8634732.1"/>
    <property type="molecule type" value="Genomic_DNA"/>
</dbReference>
<comment type="caution">
    <text evidence="1">The sequence shown here is derived from an EMBL/GenBank/DDBJ whole genome shotgun (WGS) entry which is preliminary data.</text>
</comment>
<protein>
    <submittedName>
        <fullName evidence="1">Uncharacterized protein</fullName>
    </submittedName>
</protein>
<keyword evidence="2" id="KW-1185">Reference proteome</keyword>
<sequence length="182" mass="20546">MTWEILFCISAKMMLGELEKRGILYLASVIEHLSRSLSLLLEVCYVHNLVHDIVHLSIKKSELGMDSVSSYSRLCPQLFRFQYSRQKSTDGFHLANADLLLHGRGNLLRKKQKGHFPQFPIARLDIIDENVLQEAHASQWQQLDLALSSPIVCRDNMRKHHGLASLSVNQSNLHGTGTGLCG</sequence>
<dbReference type="Proteomes" id="UP000091857">
    <property type="component" value="Chromosome 17"/>
</dbReference>
<reference evidence="2" key="1">
    <citation type="journal article" date="2016" name="Nat. Biotechnol.">
        <title>Sequencing wild and cultivated cassava and related species reveals extensive interspecific hybridization and genetic diversity.</title>
        <authorList>
            <person name="Bredeson J.V."/>
            <person name="Lyons J.B."/>
            <person name="Prochnik S.E."/>
            <person name="Wu G.A."/>
            <person name="Ha C.M."/>
            <person name="Edsinger-Gonzales E."/>
            <person name="Grimwood J."/>
            <person name="Schmutz J."/>
            <person name="Rabbi I.Y."/>
            <person name="Egesi C."/>
            <person name="Nauluvula P."/>
            <person name="Lebot V."/>
            <person name="Ndunguru J."/>
            <person name="Mkamilo G."/>
            <person name="Bart R.S."/>
            <person name="Setter T.L."/>
            <person name="Gleadow R.M."/>
            <person name="Kulakow P."/>
            <person name="Ferguson M.E."/>
            <person name="Rounsley S."/>
            <person name="Rokhsar D.S."/>
        </authorList>
    </citation>
    <scope>NUCLEOTIDE SEQUENCE [LARGE SCALE GENOMIC DNA]</scope>
    <source>
        <strain evidence="2">cv. AM560-2</strain>
    </source>
</reference>